<dbReference type="InterPro" id="IPR036864">
    <property type="entry name" value="Zn2-C6_fun-type_DNA-bd_sf"/>
</dbReference>
<name>A0AA39CLT7_9EURO</name>
<evidence type="ECO:0000313" key="8">
    <source>
        <dbReference type="Proteomes" id="UP001172673"/>
    </source>
</evidence>
<organism evidence="7 8">
    <name type="scientific">Cladophialophora chaetospira</name>
    <dbReference type="NCBI Taxonomy" id="386627"/>
    <lineage>
        <taxon>Eukaryota</taxon>
        <taxon>Fungi</taxon>
        <taxon>Dikarya</taxon>
        <taxon>Ascomycota</taxon>
        <taxon>Pezizomycotina</taxon>
        <taxon>Eurotiomycetes</taxon>
        <taxon>Chaetothyriomycetidae</taxon>
        <taxon>Chaetothyriales</taxon>
        <taxon>Herpotrichiellaceae</taxon>
        <taxon>Cladophialophora</taxon>
    </lineage>
</organism>
<sequence>MDEVGDVDIKHERPNPYGHHPPNHLHRMPPAETPTSYNYPPPAGAGMQPPPGPAWNPTPSPYNDSAEHRPPPPDMAHQSPYPPPHQSYPPPHPPPGRETPGYPPDPGYGRPGSVSGPTRSPAEVQQSPYHPVSTHPHEPPYYPPPADYRPRHDYQGPPPQPNGTHPQPPLHVVTASHEMMSGQPPGPPPYGPPSAGPPPTPGGYPYVYPPQFSDPARRKPVRAAQACDSCRQRKAKCDEGRPECQHCKDNGLKCSYREIPPQKSEKQVLQITAQLDTLSEDVKALAQFAHKSEDRERKLDQLFKQQDDKINMLLDHFLQGRPTPTAPMDVPMTDISNQNAIRNHERPSPAQPPPPPFGFRRQDSSEVRSASQAQNPSAASIQHMRNAETESIDTPMPAKHTTAAQNLVSWPSIKALIPKGITPSYVMDEETGRGLLRLYGCGEGEDRGDGHEGAPSPAHSNSSEGRRMDEETSSSPHGVWGSGQLHVPLASQNQSAREHPGGLSPSGGLMLDSEAVDRYFRSFLDNMHILHPFLEPKVVRNMVHTFKRKYSWDYRATQQVAAIGNKRKRETTDSPKSMDDYGHPPPRSYNATHVPPIEHSVANAIVLLVLALGKIAAYRDPLPGPASTAAMRTSTPHSAMYSDLPMPASAPTSPFNNVVNLNGIVSSPANPQGKNMDIIPGLAYFAKASDILGELPGGADVSHIQAYLLAGLYMGQLARVIPSYFYINKACIAAQILIESTPYVENTMKPARRNLINFAFWSCLQLESDIAAELELPLSGIGRYESPQHKEFPNGTTLESIPEANVGGDILRFYSYQIQLRTTMNSVHATLYRESKNFHTRPSDSIMSALDENLENWRRMLNDWDWDDKDHENPDVNVARMRAKYYGAKYIIWRPTLRFALLQAVQGSKAKRPSESPAAYQGSEVTSPSISNLNVAHPQGKDISFLRPELLDGSRKCIEAAIRSTTSFDKVPRRWVLTNIFGTAHAQFGNMLVLYATFTSPHPGLSSLVPEDVLRRLHDRTIRILRDNEAISPVLAKDLKILEHVRRQVFPASTYPAGSTASSFSSSR</sequence>
<dbReference type="Pfam" id="PF00172">
    <property type="entry name" value="Zn_clus"/>
    <property type="match status" value="1"/>
</dbReference>
<keyword evidence="3" id="KW-0804">Transcription</keyword>
<feature type="domain" description="Zn(2)-C6 fungal-type" evidence="6">
    <location>
        <begin position="226"/>
        <end position="256"/>
    </location>
</feature>
<dbReference type="SUPFAM" id="SSF57701">
    <property type="entry name" value="Zn2/Cys6 DNA-binding domain"/>
    <property type="match status" value="1"/>
</dbReference>
<accession>A0AA39CLT7</accession>
<dbReference type="PROSITE" id="PS00463">
    <property type="entry name" value="ZN2_CY6_FUNGAL_1"/>
    <property type="match status" value="1"/>
</dbReference>
<dbReference type="InterPro" id="IPR001138">
    <property type="entry name" value="Zn2Cys6_DnaBD"/>
</dbReference>
<dbReference type="Gene3D" id="4.10.240.10">
    <property type="entry name" value="Zn(2)-C6 fungal-type DNA-binding domain"/>
    <property type="match status" value="1"/>
</dbReference>
<proteinExistence type="predicted"/>
<dbReference type="GO" id="GO:0003677">
    <property type="term" value="F:DNA binding"/>
    <property type="evidence" value="ECO:0007669"/>
    <property type="project" value="UniProtKB-KW"/>
</dbReference>
<evidence type="ECO:0000256" key="5">
    <source>
        <dbReference type="SAM" id="MobiDB-lite"/>
    </source>
</evidence>
<feature type="compositionally biased region" description="Pro residues" evidence="5">
    <location>
        <begin position="39"/>
        <end position="60"/>
    </location>
</feature>
<evidence type="ECO:0000256" key="3">
    <source>
        <dbReference type="ARBA" id="ARBA00023163"/>
    </source>
</evidence>
<dbReference type="Proteomes" id="UP001172673">
    <property type="component" value="Unassembled WGS sequence"/>
</dbReference>
<feature type="region of interest" description="Disordered" evidence="5">
    <location>
        <begin position="563"/>
        <end position="584"/>
    </location>
</feature>
<evidence type="ECO:0000256" key="4">
    <source>
        <dbReference type="ARBA" id="ARBA00023242"/>
    </source>
</evidence>
<feature type="compositionally biased region" description="Basic and acidic residues" evidence="5">
    <location>
        <begin position="570"/>
        <end position="582"/>
    </location>
</feature>
<dbReference type="PROSITE" id="PS50048">
    <property type="entry name" value="ZN2_CY6_FUNGAL_2"/>
    <property type="match status" value="1"/>
</dbReference>
<reference evidence="7" key="1">
    <citation type="submission" date="2022-10" db="EMBL/GenBank/DDBJ databases">
        <title>Culturing micro-colonial fungi from biological soil crusts in the Mojave desert and describing Neophaeococcomyces mojavensis, and introducing the new genera and species Taxawa tesnikishii.</title>
        <authorList>
            <person name="Kurbessoian T."/>
            <person name="Stajich J.E."/>
        </authorList>
    </citation>
    <scope>NUCLEOTIDE SEQUENCE</scope>
    <source>
        <strain evidence="7">TK_41</strain>
    </source>
</reference>
<feature type="region of interest" description="Disordered" evidence="5">
    <location>
        <begin position="1"/>
        <end position="220"/>
    </location>
</feature>
<evidence type="ECO:0000259" key="6">
    <source>
        <dbReference type="PROSITE" id="PS50048"/>
    </source>
</evidence>
<dbReference type="EMBL" id="JAPDRK010000005">
    <property type="protein sequence ID" value="KAJ9612621.1"/>
    <property type="molecule type" value="Genomic_DNA"/>
</dbReference>
<dbReference type="PANTHER" id="PTHR47785:SF4">
    <property type="entry name" value="ZN(II)2CYS6 TRANSCRIPTION FACTOR (EUROFUNG)"/>
    <property type="match status" value="1"/>
</dbReference>
<comment type="caution">
    <text evidence="7">The sequence shown here is derived from an EMBL/GenBank/DDBJ whole genome shotgun (WGS) entry which is preliminary data.</text>
</comment>
<keyword evidence="4" id="KW-0539">Nucleus</keyword>
<keyword evidence="2" id="KW-0238">DNA-binding</keyword>
<dbReference type="GO" id="GO:0000981">
    <property type="term" value="F:DNA-binding transcription factor activity, RNA polymerase II-specific"/>
    <property type="evidence" value="ECO:0007669"/>
    <property type="project" value="InterPro"/>
</dbReference>
<dbReference type="CDD" id="cd00067">
    <property type="entry name" value="GAL4"/>
    <property type="match status" value="1"/>
</dbReference>
<evidence type="ECO:0000256" key="2">
    <source>
        <dbReference type="ARBA" id="ARBA00023125"/>
    </source>
</evidence>
<keyword evidence="1" id="KW-0805">Transcription regulation</keyword>
<keyword evidence="8" id="KW-1185">Reference proteome</keyword>
<feature type="compositionally biased region" description="Pro residues" evidence="5">
    <location>
        <begin position="156"/>
        <end position="169"/>
    </location>
</feature>
<feature type="compositionally biased region" description="Low complexity" evidence="5">
    <location>
        <begin position="369"/>
        <end position="382"/>
    </location>
</feature>
<feature type="compositionally biased region" description="Pro residues" evidence="5">
    <location>
        <begin position="184"/>
        <end position="202"/>
    </location>
</feature>
<dbReference type="SMART" id="SM00066">
    <property type="entry name" value="GAL4"/>
    <property type="match status" value="1"/>
</dbReference>
<feature type="region of interest" description="Disordered" evidence="5">
    <location>
        <begin position="439"/>
        <end position="484"/>
    </location>
</feature>
<dbReference type="AlphaFoldDB" id="A0AA39CLT7"/>
<feature type="compositionally biased region" description="Polar residues" evidence="5">
    <location>
        <begin position="115"/>
        <end position="128"/>
    </location>
</feature>
<gene>
    <name evidence="7" type="ORF">H2200_004218</name>
</gene>
<dbReference type="InterPro" id="IPR053181">
    <property type="entry name" value="EcdB-like_regulator"/>
</dbReference>
<feature type="region of interest" description="Disordered" evidence="5">
    <location>
        <begin position="342"/>
        <end position="394"/>
    </location>
</feature>
<evidence type="ECO:0000256" key="1">
    <source>
        <dbReference type="ARBA" id="ARBA00023015"/>
    </source>
</evidence>
<protein>
    <recommendedName>
        <fullName evidence="6">Zn(2)-C6 fungal-type domain-containing protein</fullName>
    </recommendedName>
</protein>
<dbReference type="CDD" id="cd12148">
    <property type="entry name" value="fungal_TF_MHR"/>
    <property type="match status" value="1"/>
</dbReference>
<dbReference type="GO" id="GO:0008270">
    <property type="term" value="F:zinc ion binding"/>
    <property type="evidence" value="ECO:0007669"/>
    <property type="project" value="InterPro"/>
</dbReference>
<evidence type="ECO:0000313" key="7">
    <source>
        <dbReference type="EMBL" id="KAJ9612621.1"/>
    </source>
</evidence>
<dbReference type="PANTHER" id="PTHR47785">
    <property type="entry name" value="ZN(II)2CYS6 TRANSCRIPTION FACTOR (EUROFUNG)-RELATED-RELATED"/>
    <property type="match status" value="1"/>
</dbReference>
<feature type="compositionally biased region" description="Pro residues" evidence="5">
    <location>
        <begin position="80"/>
        <end position="106"/>
    </location>
</feature>